<evidence type="ECO:0000313" key="2">
    <source>
        <dbReference type="EMBL" id="SVD87533.1"/>
    </source>
</evidence>
<protein>
    <recommendedName>
        <fullName evidence="1">DUF5659 domain-containing protein</fullName>
    </recommendedName>
</protein>
<dbReference type="Pfam" id="PF18903">
    <property type="entry name" value="DUF5659"/>
    <property type="match status" value="1"/>
</dbReference>
<feature type="domain" description="DUF5659" evidence="1">
    <location>
        <begin position="3"/>
        <end position="74"/>
    </location>
</feature>
<proteinExistence type="predicted"/>
<name>A0A382YWG8_9ZZZZ</name>
<dbReference type="EMBL" id="UINC01179047">
    <property type="protein sequence ID" value="SVD87533.1"/>
    <property type="molecule type" value="Genomic_DNA"/>
</dbReference>
<accession>A0A382YWG8</accession>
<sequence>METYISTFDLYLAATLLSKGFLLIGHSRDHNKSEFQFEGLGLDSYVNRYYQDQIKISPIDYAKAIRDLKNIMYNGTSFQPTQHHDEQQN</sequence>
<feature type="non-terminal residue" evidence="2">
    <location>
        <position position="89"/>
    </location>
</feature>
<gene>
    <name evidence="2" type="ORF">METZ01_LOCUS440387</name>
</gene>
<evidence type="ECO:0000259" key="1">
    <source>
        <dbReference type="Pfam" id="PF18903"/>
    </source>
</evidence>
<reference evidence="2" key="1">
    <citation type="submission" date="2018-05" db="EMBL/GenBank/DDBJ databases">
        <authorList>
            <person name="Lanie J.A."/>
            <person name="Ng W.-L."/>
            <person name="Kazmierczak K.M."/>
            <person name="Andrzejewski T.M."/>
            <person name="Davidsen T.M."/>
            <person name="Wayne K.J."/>
            <person name="Tettelin H."/>
            <person name="Glass J.I."/>
            <person name="Rusch D."/>
            <person name="Podicherti R."/>
            <person name="Tsui H.-C.T."/>
            <person name="Winkler M.E."/>
        </authorList>
    </citation>
    <scope>NUCLEOTIDE SEQUENCE</scope>
</reference>
<dbReference type="InterPro" id="IPR043718">
    <property type="entry name" value="DUF5659"/>
</dbReference>
<dbReference type="AlphaFoldDB" id="A0A382YWG8"/>
<organism evidence="2">
    <name type="scientific">marine metagenome</name>
    <dbReference type="NCBI Taxonomy" id="408172"/>
    <lineage>
        <taxon>unclassified sequences</taxon>
        <taxon>metagenomes</taxon>
        <taxon>ecological metagenomes</taxon>
    </lineage>
</organism>